<accession>V6TIB3</accession>
<organism evidence="3 4">
    <name type="scientific">Giardia intestinalis</name>
    <name type="common">Giardia lamblia</name>
    <dbReference type="NCBI Taxonomy" id="5741"/>
    <lineage>
        <taxon>Eukaryota</taxon>
        <taxon>Metamonada</taxon>
        <taxon>Diplomonadida</taxon>
        <taxon>Hexamitidae</taxon>
        <taxon>Giardiinae</taxon>
        <taxon>Giardia</taxon>
    </lineage>
</organism>
<keyword evidence="2" id="KW-0808">Transferase</keyword>
<dbReference type="Gene3D" id="3.90.920.10">
    <property type="entry name" value="DNA primase, PRIM domain"/>
    <property type="match status" value="1"/>
</dbReference>
<dbReference type="GO" id="GO:0000428">
    <property type="term" value="C:DNA-directed RNA polymerase complex"/>
    <property type="evidence" value="ECO:0007669"/>
    <property type="project" value="UniProtKB-KW"/>
</dbReference>
<keyword evidence="2" id="KW-0639">Primosome</keyword>
<dbReference type="PANTHER" id="PTHR10536">
    <property type="entry name" value="DNA PRIMASE SMALL SUBUNIT"/>
    <property type="match status" value="1"/>
</dbReference>
<dbReference type="AlphaFoldDB" id="V6TIB3"/>
<dbReference type="Proteomes" id="UP000018320">
    <property type="component" value="Unassembled WGS sequence"/>
</dbReference>
<dbReference type="GO" id="GO:0006269">
    <property type="term" value="P:DNA replication, synthesis of primer"/>
    <property type="evidence" value="ECO:0007669"/>
    <property type="project" value="UniProtKB-KW"/>
</dbReference>
<reference evidence="3 4" key="2">
    <citation type="journal article" date="2013" name="Genome Biol. Evol.">
        <title>Genome sequencing of Giardia lamblia genotypes A2 and B isolates (DH and GS) and comparative analysis with the genomes of genotypes A1 and E (WB and Pig).</title>
        <authorList>
            <person name="Adam R.D."/>
            <person name="Dahlstrom E.W."/>
            <person name="Martens C.A."/>
            <person name="Bruno D.P."/>
            <person name="Barbian K.D."/>
            <person name="Ricklefs S.M."/>
            <person name="Hernandez M.M."/>
            <person name="Narla N.P."/>
            <person name="Patel R.B."/>
            <person name="Porcella S.F."/>
            <person name="Nash T.E."/>
        </authorList>
    </citation>
    <scope>NUCLEOTIDE SEQUENCE [LARGE SCALE GENOMIC DNA]</scope>
    <source>
        <strain evidence="3 4">DH</strain>
    </source>
</reference>
<dbReference type="GO" id="GO:0003899">
    <property type="term" value="F:DNA-directed RNA polymerase activity"/>
    <property type="evidence" value="ECO:0007669"/>
    <property type="project" value="InterPro"/>
</dbReference>
<dbReference type="InterPro" id="IPR002755">
    <property type="entry name" value="DNA_primase_S"/>
</dbReference>
<dbReference type="VEuPathDB" id="GiardiaDB:DHA2_114670"/>
<comment type="caution">
    <text evidence="3">The sequence shown here is derived from an EMBL/GenBank/DDBJ whole genome shotgun (WGS) entry which is preliminary data.</text>
</comment>
<keyword evidence="2" id="KW-0235">DNA replication</keyword>
<dbReference type="EC" id="2.7.7.-" evidence="2"/>
<reference evidence="4" key="1">
    <citation type="submission" date="2012-02" db="EMBL/GenBank/DDBJ databases">
        <title>Genome sequencing of Giardia lamblia Genotypes A2 and B isolates (DH and GS) and comparative analysis with the genomes of Genotypes A1 and E (WB and Pig).</title>
        <authorList>
            <person name="Adam R."/>
            <person name="Dahlstrom E."/>
            <person name="Martens C."/>
            <person name="Bruno D."/>
            <person name="Barbian K."/>
            <person name="Porcella S.F."/>
            <person name="Nash T."/>
        </authorList>
    </citation>
    <scope>NUCLEOTIDE SEQUENCE</scope>
    <source>
        <strain evidence="4">DH</strain>
    </source>
</reference>
<dbReference type="VEuPathDB" id="GiardiaDB:QR46_1946"/>
<proteinExistence type="inferred from homology"/>
<dbReference type="VEuPathDB" id="GiardiaDB:GL50803_00114670"/>
<evidence type="ECO:0000313" key="3">
    <source>
        <dbReference type="EMBL" id="ESU38516.1"/>
    </source>
</evidence>
<protein>
    <recommendedName>
        <fullName evidence="2">DNA primase</fullName>
        <ecNumber evidence="2">2.7.7.-</ecNumber>
    </recommendedName>
</protein>
<dbReference type="VEuPathDB" id="GiardiaDB:GL50581_2850"/>
<dbReference type="Pfam" id="PF01896">
    <property type="entry name" value="DNA_primase_S"/>
    <property type="match status" value="1"/>
</dbReference>
<gene>
    <name evidence="3" type="ORF">DHA2_114670</name>
</gene>
<evidence type="ECO:0000256" key="1">
    <source>
        <dbReference type="ARBA" id="ARBA00009762"/>
    </source>
</evidence>
<sequence>MHTTADRKCISKYKVYMSERYTSLAPAYAVYYENYYPYEEIVEWLTYHGSVLTQRREWSYEIITATDETFVARFREISDAEQLRSILRFSSKTLEDFKLKLDIGPVYTSDMSQRKTQPEFAPCERELVFDIDAGDYDRIRTCCAGPAMCDKCWRFMELAVPLLILFCRVHGFNDYFFVFSGRRGLHCWICDARARKLSKDSRKSMVDAFNIISIDTGSVLRESYDHSNWLCRLIHDHICIRFFSQMLEEQNWLGGGVEKHLAKYSKESLLTELRRADSALLSSAPIFFFLHITLCIYSCLVAGGYPVTTGSAKNSDGRFASLLTTFIGKLTMITSSAARWTELELLIKDYDPILAAIRVYYTYPRFDVEVTRGMNHLLKIPFSVHSKSRKISVPFPPAPILKTYSIDTGVLQLGPLDTDDSLPRFLPSDAPTVDDLLSRHTEHYFKYRTYFSRIVHQVAAPYDGT</sequence>
<keyword evidence="2" id="KW-0240">DNA-directed RNA polymerase</keyword>
<evidence type="ECO:0000256" key="2">
    <source>
        <dbReference type="RuleBase" id="RU003514"/>
    </source>
</evidence>
<dbReference type="SUPFAM" id="SSF56747">
    <property type="entry name" value="Prim-pol domain"/>
    <property type="match status" value="1"/>
</dbReference>
<dbReference type="EMBL" id="AHGT01000012">
    <property type="protein sequence ID" value="ESU38516.1"/>
    <property type="molecule type" value="Genomic_DNA"/>
</dbReference>
<keyword evidence="2" id="KW-0804">Transcription</keyword>
<comment type="similarity">
    <text evidence="1 2">Belongs to the eukaryotic-type primase small subunit family.</text>
</comment>
<evidence type="ECO:0000313" key="4">
    <source>
        <dbReference type="Proteomes" id="UP000018320"/>
    </source>
</evidence>
<name>V6TIB3_GIAIN</name>